<gene>
    <name evidence="7" type="ORF">XAT740_LOCUS572</name>
</gene>
<organism evidence="7 8">
    <name type="scientific">Adineta ricciae</name>
    <name type="common">Rotifer</name>
    <dbReference type="NCBI Taxonomy" id="249248"/>
    <lineage>
        <taxon>Eukaryota</taxon>
        <taxon>Metazoa</taxon>
        <taxon>Spiralia</taxon>
        <taxon>Gnathifera</taxon>
        <taxon>Rotifera</taxon>
        <taxon>Eurotatoria</taxon>
        <taxon>Bdelloidea</taxon>
        <taxon>Adinetida</taxon>
        <taxon>Adinetidae</taxon>
        <taxon>Adineta</taxon>
    </lineage>
</organism>
<proteinExistence type="inferred from homology"/>
<dbReference type="EC" id="2.4.2.31" evidence="6"/>
<dbReference type="Gene3D" id="3.90.176.10">
    <property type="entry name" value="Toxin ADP-ribosyltransferase, Chain A, domain 1"/>
    <property type="match status" value="1"/>
</dbReference>
<evidence type="ECO:0000313" key="7">
    <source>
        <dbReference type="EMBL" id="CAF0753864.1"/>
    </source>
</evidence>
<comment type="similarity">
    <text evidence="1 6">Belongs to the Arg-specific ADP-ribosyltransferase family.</text>
</comment>
<sequence length="390" mass="43456">MADDQEEITSDCITRFIDTEYELSTANTPVIDCQDMSNVSYEDTPIVSIEEAVEPLASLVPDIQRRTEEVKSRCPNPPPDELTLDESVSIRLYSLQWIPSNKSLYNILNLTLRSKDIKQLKPWFRYLKLLLTALERLPTKYRTVYRGVKLDLHAGYHRRSVVEWWAFSSCSSRIGVLKHELFLGKTGERTIFSIECESGKNIEKHSAFASETEIVLLPGTQFEVIDSLDLGSGLHLIQLCEQKTSRSLLHSLLTTNLSSTPEDWNIIMPDIHIDGLILSPLSVSTGPADDQAIGENVVVHDWNIIMPGIYIDGLILSPLSMSTGPAGDQAIGENLVVYDSVWTSKTTYPCGDPIATTVDYTQFGVQPVDSPGNSPPYTDNSSICIEMTNL</sequence>
<keyword evidence="2 6" id="KW-0328">Glycosyltransferase</keyword>
<dbReference type="AlphaFoldDB" id="A0A813PNU1"/>
<evidence type="ECO:0000313" key="8">
    <source>
        <dbReference type="Proteomes" id="UP000663828"/>
    </source>
</evidence>
<dbReference type="Proteomes" id="UP000663828">
    <property type="component" value="Unassembled WGS sequence"/>
</dbReference>
<dbReference type="EMBL" id="CAJNOR010000016">
    <property type="protein sequence ID" value="CAF0753864.1"/>
    <property type="molecule type" value="Genomic_DNA"/>
</dbReference>
<dbReference type="Pfam" id="PF01129">
    <property type="entry name" value="ART"/>
    <property type="match status" value="1"/>
</dbReference>
<keyword evidence="3 6" id="KW-0808">Transferase</keyword>
<evidence type="ECO:0000256" key="1">
    <source>
        <dbReference type="ARBA" id="ARBA00009558"/>
    </source>
</evidence>
<comment type="caution">
    <text evidence="7">The sequence shown here is derived from an EMBL/GenBank/DDBJ whole genome shotgun (WGS) entry which is preliminary data.</text>
</comment>
<keyword evidence="6" id="KW-0521">NADP</keyword>
<evidence type="ECO:0000256" key="6">
    <source>
        <dbReference type="RuleBase" id="RU361228"/>
    </source>
</evidence>
<evidence type="ECO:0000256" key="5">
    <source>
        <dbReference type="ARBA" id="ARBA00047597"/>
    </source>
</evidence>
<dbReference type="SUPFAM" id="SSF56399">
    <property type="entry name" value="ADP-ribosylation"/>
    <property type="match status" value="1"/>
</dbReference>
<dbReference type="PROSITE" id="PS51996">
    <property type="entry name" value="TR_MART"/>
    <property type="match status" value="1"/>
</dbReference>
<name>A0A813PNU1_ADIRI</name>
<evidence type="ECO:0000256" key="2">
    <source>
        <dbReference type="ARBA" id="ARBA00022676"/>
    </source>
</evidence>
<reference evidence="7" key="1">
    <citation type="submission" date="2021-02" db="EMBL/GenBank/DDBJ databases">
        <authorList>
            <person name="Nowell W R."/>
        </authorList>
    </citation>
    <scope>NUCLEOTIDE SEQUENCE</scope>
</reference>
<keyword evidence="6" id="KW-0520">NAD</keyword>
<evidence type="ECO:0000256" key="4">
    <source>
        <dbReference type="ARBA" id="ARBA00022695"/>
    </source>
</evidence>
<dbReference type="GO" id="GO:0016779">
    <property type="term" value="F:nucleotidyltransferase activity"/>
    <property type="evidence" value="ECO:0007669"/>
    <property type="project" value="UniProtKB-KW"/>
</dbReference>
<evidence type="ECO:0000256" key="3">
    <source>
        <dbReference type="ARBA" id="ARBA00022679"/>
    </source>
</evidence>
<protein>
    <recommendedName>
        <fullName evidence="6">NAD(P)(+)--arginine ADP-ribosyltransferase</fullName>
        <ecNumber evidence="6">2.4.2.31</ecNumber>
    </recommendedName>
    <alternativeName>
        <fullName evidence="6">Mono(ADP-ribosyl)transferase</fullName>
    </alternativeName>
</protein>
<keyword evidence="8" id="KW-1185">Reference proteome</keyword>
<dbReference type="GO" id="GO:0106274">
    <property type="term" value="F:NAD+-protein-arginine ADP-ribosyltransferase activity"/>
    <property type="evidence" value="ECO:0007669"/>
    <property type="project" value="UniProtKB-EC"/>
</dbReference>
<comment type="catalytic activity">
    <reaction evidence="5 6">
        <text>L-arginyl-[protein] + NAD(+) = N(omega)-(ADP-D-ribosyl)-L-arginyl-[protein] + nicotinamide + H(+)</text>
        <dbReference type="Rhea" id="RHEA:19149"/>
        <dbReference type="Rhea" id="RHEA-COMP:10532"/>
        <dbReference type="Rhea" id="RHEA-COMP:15087"/>
        <dbReference type="ChEBI" id="CHEBI:15378"/>
        <dbReference type="ChEBI" id="CHEBI:17154"/>
        <dbReference type="ChEBI" id="CHEBI:29965"/>
        <dbReference type="ChEBI" id="CHEBI:57540"/>
        <dbReference type="ChEBI" id="CHEBI:142554"/>
        <dbReference type="EC" id="2.4.2.31"/>
    </reaction>
</comment>
<dbReference type="InterPro" id="IPR000768">
    <property type="entry name" value="ART"/>
</dbReference>
<keyword evidence="4" id="KW-0548">Nucleotidyltransferase</keyword>
<accession>A0A813PNU1</accession>